<proteinExistence type="inferred from homology"/>
<evidence type="ECO:0000256" key="8">
    <source>
        <dbReference type="ARBA" id="ARBA00023136"/>
    </source>
</evidence>
<feature type="transmembrane region" description="Helical" evidence="9">
    <location>
        <begin position="81"/>
        <end position="101"/>
    </location>
</feature>
<keyword evidence="8 9" id="KW-0472">Membrane</keyword>
<name>R0HG98_9BRAS</name>
<keyword evidence="4 9" id="KW-0812">Transmembrane</keyword>
<feature type="transmembrane region" description="Helical" evidence="9">
    <location>
        <begin position="142"/>
        <end position="161"/>
    </location>
</feature>
<evidence type="ECO:0000256" key="3">
    <source>
        <dbReference type="ARBA" id="ARBA00022448"/>
    </source>
</evidence>
<dbReference type="InterPro" id="IPR009834">
    <property type="entry name" value="Ureide_permease"/>
</dbReference>
<reference evidence="11" key="1">
    <citation type="journal article" date="2013" name="Nat. Genet.">
        <title>The Capsella rubella genome and the genomic consequences of rapid mating system evolution.</title>
        <authorList>
            <person name="Slotte T."/>
            <person name="Hazzouri K.M."/>
            <person name="Agren J.A."/>
            <person name="Koenig D."/>
            <person name="Maumus F."/>
            <person name="Guo Y.L."/>
            <person name="Steige K."/>
            <person name="Platts A.E."/>
            <person name="Escobar J.S."/>
            <person name="Newman L.K."/>
            <person name="Wang W."/>
            <person name="Mandakova T."/>
            <person name="Vello E."/>
            <person name="Smith L.M."/>
            <person name="Henz S.R."/>
            <person name="Steffen J."/>
            <person name="Takuno S."/>
            <person name="Brandvain Y."/>
            <person name="Coop G."/>
            <person name="Andolfatto P."/>
            <person name="Hu T.T."/>
            <person name="Blanchette M."/>
            <person name="Clark R.M."/>
            <person name="Quesneville H."/>
            <person name="Nordborg M."/>
            <person name="Gaut B.S."/>
            <person name="Lysak M.A."/>
            <person name="Jenkins J."/>
            <person name="Grimwood J."/>
            <person name="Chapman J."/>
            <person name="Prochnik S."/>
            <person name="Shu S."/>
            <person name="Rokhsar D."/>
            <person name="Schmutz J."/>
            <person name="Weigel D."/>
            <person name="Wright S.I."/>
        </authorList>
    </citation>
    <scope>NUCLEOTIDE SEQUENCE [LARGE SCALE GENOMIC DNA]</scope>
    <source>
        <strain evidence="11">cv. Monte Gargano</strain>
    </source>
</reference>
<evidence type="ECO:0000256" key="9">
    <source>
        <dbReference type="SAM" id="Phobius"/>
    </source>
</evidence>
<dbReference type="AlphaFoldDB" id="R0HG98"/>
<accession>R0HG98</accession>
<dbReference type="OrthoDB" id="1910534at2759"/>
<dbReference type="InterPro" id="IPR030189">
    <property type="entry name" value="UPS_plant"/>
</dbReference>
<keyword evidence="5" id="KW-0547">Nucleotide-binding</keyword>
<dbReference type="GO" id="GO:0016020">
    <property type="term" value="C:membrane"/>
    <property type="evidence" value="ECO:0007669"/>
    <property type="project" value="UniProtKB-SubCell"/>
</dbReference>
<feature type="transmembrane region" description="Helical" evidence="9">
    <location>
        <begin position="42"/>
        <end position="61"/>
    </location>
</feature>
<feature type="transmembrane region" description="Helical" evidence="9">
    <location>
        <begin position="346"/>
        <end position="367"/>
    </location>
</feature>
<evidence type="ECO:0000256" key="7">
    <source>
        <dbReference type="ARBA" id="ARBA00022989"/>
    </source>
</evidence>
<dbReference type="STRING" id="81985.R0HG98"/>
<dbReference type="GO" id="GO:0005524">
    <property type="term" value="F:ATP binding"/>
    <property type="evidence" value="ECO:0007669"/>
    <property type="project" value="UniProtKB-KW"/>
</dbReference>
<evidence type="ECO:0000256" key="2">
    <source>
        <dbReference type="ARBA" id="ARBA00005931"/>
    </source>
</evidence>
<keyword evidence="7 9" id="KW-1133">Transmembrane helix</keyword>
<evidence type="ECO:0000256" key="1">
    <source>
        <dbReference type="ARBA" id="ARBA00004141"/>
    </source>
</evidence>
<evidence type="ECO:0000256" key="5">
    <source>
        <dbReference type="ARBA" id="ARBA00022741"/>
    </source>
</evidence>
<evidence type="ECO:0000313" key="10">
    <source>
        <dbReference type="EMBL" id="EOA24140.1"/>
    </source>
</evidence>
<dbReference type="PANTHER" id="PTHR31081:SF5">
    <property type="entry name" value="UREIDE PERMEASE 1-RELATED"/>
    <property type="match status" value="1"/>
</dbReference>
<dbReference type="PANTHER" id="PTHR31081">
    <property type="entry name" value="UREIDE PERMEASE 1-RELATED-RELATED"/>
    <property type="match status" value="1"/>
</dbReference>
<evidence type="ECO:0000313" key="11">
    <source>
        <dbReference type="Proteomes" id="UP000029121"/>
    </source>
</evidence>
<comment type="subcellular location">
    <subcellularLocation>
        <location evidence="1">Membrane</location>
        <topology evidence="1">Multi-pass membrane protein</topology>
    </subcellularLocation>
</comment>
<dbReference type="eggNOG" id="ENOG502QUAA">
    <property type="taxonomic scope" value="Eukaryota"/>
</dbReference>
<keyword evidence="3" id="KW-0813">Transport</keyword>
<feature type="transmembrane region" description="Helical" evidence="9">
    <location>
        <begin position="6"/>
        <end position="30"/>
    </location>
</feature>
<dbReference type="EMBL" id="KB870809">
    <property type="protein sequence ID" value="EOA24140.1"/>
    <property type="molecule type" value="Genomic_DNA"/>
</dbReference>
<dbReference type="GO" id="GO:0005274">
    <property type="term" value="F:allantoin:proton symporter activity"/>
    <property type="evidence" value="ECO:0007669"/>
    <property type="project" value="TreeGrafter"/>
</dbReference>
<feature type="transmembrane region" description="Helical" evidence="9">
    <location>
        <begin position="235"/>
        <end position="258"/>
    </location>
</feature>
<organism evidence="10 11">
    <name type="scientific">Capsella rubella</name>
    <dbReference type="NCBI Taxonomy" id="81985"/>
    <lineage>
        <taxon>Eukaryota</taxon>
        <taxon>Viridiplantae</taxon>
        <taxon>Streptophyta</taxon>
        <taxon>Embryophyta</taxon>
        <taxon>Tracheophyta</taxon>
        <taxon>Spermatophyta</taxon>
        <taxon>Magnoliopsida</taxon>
        <taxon>eudicotyledons</taxon>
        <taxon>Gunneridae</taxon>
        <taxon>Pentapetalae</taxon>
        <taxon>rosids</taxon>
        <taxon>malvids</taxon>
        <taxon>Brassicales</taxon>
        <taxon>Brassicaceae</taxon>
        <taxon>Camelineae</taxon>
        <taxon>Capsella</taxon>
    </lineage>
</organism>
<feature type="transmembrane region" description="Helical" evidence="9">
    <location>
        <begin position="321"/>
        <end position="340"/>
    </location>
</feature>
<keyword evidence="6" id="KW-0067">ATP-binding</keyword>
<keyword evidence="11" id="KW-1185">Reference proteome</keyword>
<sequence length="403" mass="44190">MYLVESKAGAITCMVLALLSLGTWPAILTLLERRGRLPQHTYLDYSITNLLAAIIIAFTFGQIGSTKPDSPNFITQLAQDNWPSVMFAMAGGIVLSLGNLATQYAWALVGLSVTEVTTSSIAVVIGSTLNYFLDDRINKAEILFPGVACFLIAVFLGSAVHRSNASDNKAKLRDFEMTNQEPSGLSTDIETTNSSKDLETNVTKTTSEKPKEGTARFLMELENKRAIKVFGKRKIIGLAITFFAGLCFSLFSPAFNLATNDQWHRLKQGVPKLVVYTAFFYFSVSCFIIAMILNIGFLYYPVLGLPKSSFKAYLSDWNGRYWAFLAGFLCGFGNGLQFMGGQAAGYAAADSVQALPLVSTFWGVVLFGEYRRSSPKTYLLLFGMLFMFISAVAVLMASSGHRK</sequence>
<comment type="similarity">
    <text evidence="2">Belongs to the plant ureide permease (TC 2.A.7.19) family.</text>
</comment>
<dbReference type="Pfam" id="PF07168">
    <property type="entry name" value="Ureide_permease"/>
    <property type="match status" value="1"/>
</dbReference>
<feature type="transmembrane region" description="Helical" evidence="9">
    <location>
        <begin position="278"/>
        <end position="300"/>
    </location>
</feature>
<feature type="transmembrane region" description="Helical" evidence="9">
    <location>
        <begin position="108"/>
        <end position="130"/>
    </location>
</feature>
<evidence type="ECO:0000256" key="4">
    <source>
        <dbReference type="ARBA" id="ARBA00022692"/>
    </source>
</evidence>
<dbReference type="Proteomes" id="UP000029121">
    <property type="component" value="Unassembled WGS sequence"/>
</dbReference>
<protein>
    <submittedName>
        <fullName evidence="10">Uncharacterized protein</fullName>
    </submittedName>
</protein>
<dbReference type="KEGG" id="crb:17884947"/>
<dbReference type="GO" id="GO:0015505">
    <property type="term" value="F:uracil:monoatomic cation symporter activity"/>
    <property type="evidence" value="ECO:0007669"/>
    <property type="project" value="TreeGrafter"/>
</dbReference>
<gene>
    <name evidence="10" type="ORF">CARUB_v10017373mg</name>
</gene>
<feature type="transmembrane region" description="Helical" evidence="9">
    <location>
        <begin position="379"/>
        <end position="398"/>
    </location>
</feature>
<evidence type="ECO:0000256" key="6">
    <source>
        <dbReference type="ARBA" id="ARBA00022840"/>
    </source>
</evidence>